<feature type="transmembrane region" description="Helical" evidence="2">
    <location>
        <begin position="56"/>
        <end position="78"/>
    </location>
</feature>
<keyword evidence="2" id="KW-0812">Transmembrane</keyword>
<keyword evidence="2" id="KW-1133">Transmembrane helix</keyword>
<evidence type="ECO:0000313" key="4">
    <source>
        <dbReference type="Proteomes" id="UP001642484"/>
    </source>
</evidence>
<reference evidence="3 4" key="1">
    <citation type="submission" date="2024-02" db="EMBL/GenBank/DDBJ databases">
        <authorList>
            <person name="Chen Y."/>
            <person name="Shah S."/>
            <person name="Dougan E. K."/>
            <person name="Thang M."/>
            <person name="Chan C."/>
        </authorList>
    </citation>
    <scope>NUCLEOTIDE SEQUENCE [LARGE SCALE GENOMIC DNA]</scope>
</reference>
<keyword evidence="4" id="KW-1185">Reference proteome</keyword>
<name>A0ABP0IEB5_9DINO</name>
<proteinExistence type="predicted"/>
<keyword evidence="2" id="KW-0472">Membrane</keyword>
<evidence type="ECO:0000313" key="3">
    <source>
        <dbReference type="EMBL" id="CAK9000936.1"/>
    </source>
</evidence>
<accession>A0ABP0IEB5</accession>
<feature type="region of interest" description="Disordered" evidence="1">
    <location>
        <begin position="35"/>
        <end position="55"/>
    </location>
</feature>
<gene>
    <name evidence="3" type="ORF">CCMP2556_LOCUS6267</name>
</gene>
<feature type="compositionally biased region" description="Polar residues" evidence="1">
    <location>
        <begin position="41"/>
        <end position="54"/>
    </location>
</feature>
<dbReference type="Proteomes" id="UP001642484">
    <property type="component" value="Unassembled WGS sequence"/>
</dbReference>
<dbReference type="EMBL" id="CAXAMN010002714">
    <property type="protein sequence ID" value="CAK9000936.1"/>
    <property type="molecule type" value="Genomic_DNA"/>
</dbReference>
<organism evidence="3 4">
    <name type="scientific">Durusdinium trenchii</name>
    <dbReference type="NCBI Taxonomy" id="1381693"/>
    <lineage>
        <taxon>Eukaryota</taxon>
        <taxon>Sar</taxon>
        <taxon>Alveolata</taxon>
        <taxon>Dinophyceae</taxon>
        <taxon>Suessiales</taxon>
        <taxon>Symbiodiniaceae</taxon>
        <taxon>Durusdinium</taxon>
    </lineage>
</organism>
<protein>
    <submittedName>
        <fullName evidence="3">Uncharacterized protein</fullName>
    </submittedName>
</protein>
<comment type="caution">
    <text evidence="3">The sequence shown here is derived from an EMBL/GenBank/DDBJ whole genome shotgun (WGS) entry which is preliminary data.</text>
</comment>
<evidence type="ECO:0000256" key="2">
    <source>
        <dbReference type="SAM" id="Phobius"/>
    </source>
</evidence>
<sequence>MAPWQTKPAMLAPVLTVLCLVAIFSPSCFILSRPSPRLPSQPNAEPSRASSQQFEGFGTGSSMTIAMTAIAAFTAKVLRSKVTRHARIIGTRDDFKKAAPNWEECPKPEERVRNYYYGQRGFKKNQIDPRYRDKEPARMKLGHITDATAIFKTQDFYKADFVDLDASSVKEVGSYQVAGTGKVAIPAKVPEYRPIQRGKRLEKEPGEKRPPVEDGAYLTYVDEKCNLYDTAKEAAPSALTKDIICDRGSLLTLLDFVSETLTPFLMKKGQHASAVDLVKISKSEKGGLVLEKLLDVDKMVAEFIPYRSGWKREEVSAGGNFKPALQRLANGDRHTRSMMCTGLLQIAGSRAGELDDCYRFVEFDLGGLSLLTKARAHAQKDGQNIDIAHKNFYYQNEVKALTTYFKMILGKTDKTILAIQRSGKIHQVVESTLEDIVEKQPLIKEAAQRRLGRLVALLKEVQKSVESESGPWVLQWQRGQLVLGKFELVEMEKEMAVA</sequence>
<evidence type="ECO:0000256" key="1">
    <source>
        <dbReference type="SAM" id="MobiDB-lite"/>
    </source>
</evidence>